<proteinExistence type="predicted"/>
<protein>
    <recommendedName>
        <fullName evidence="1">Helix-turn-helix domain-containing protein</fullName>
    </recommendedName>
</protein>
<dbReference type="PATRIC" id="fig|331679.3.peg.676"/>
<dbReference type="InterPro" id="IPR045403">
    <property type="entry name" value="HTH_59_Firmicutes_type"/>
</dbReference>
<sequence length="86" mass="9935">MTMSKKLKVNLNTDELIGSREASLMWGKQKDYVRTIYNKYPRRFPEGTIRKFGKQLIVTREGMEAVTGVKVADLKQSDLDKVQKLN</sequence>
<dbReference type="Proteomes" id="UP000051859">
    <property type="component" value="Unassembled WGS sequence"/>
</dbReference>
<organism evidence="2 3">
    <name type="scientific">Pediococcus stilesii</name>
    <dbReference type="NCBI Taxonomy" id="331679"/>
    <lineage>
        <taxon>Bacteria</taxon>
        <taxon>Bacillati</taxon>
        <taxon>Bacillota</taxon>
        <taxon>Bacilli</taxon>
        <taxon>Lactobacillales</taxon>
        <taxon>Lactobacillaceae</taxon>
        <taxon>Pediococcus</taxon>
    </lineage>
</organism>
<gene>
    <name evidence="2" type="ORF">IV81_GL000669</name>
</gene>
<accession>A0A0R2KUL6</accession>
<name>A0A0R2KUL6_9LACO</name>
<evidence type="ECO:0000313" key="2">
    <source>
        <dbReference type="EMBL" id="KRN93251.1"/>
    </source>
</evidence>
<keyword evidence="3" id="KW-1185">Reference proteome</keyword>
<dbReference type="EMBL" id="JQBX01000019">
    <property type="protein sequence ID" value="KRN93251.1"/>
    <property type="molecule type" value="Genomic_DNA"/>
</dbReference>
<evidence type="ECO:0000313" key="3">
    <source>
        <dbReference type="Proteomes" id="UP000051859"/>
    </source>
</evidence>
<comment type="caution">
    <text evidence="2">The sequence shown here is derived from an EMBL/GenBank/DDBJ whole genome shotgun (WGS) entry which is preliminary data.</text>
</comment>
<dbReference type="STRING" id="331679.IV81_GL000669"/>
<feature type="domain" description="Helix-turn-helix" evidence="1">
    <location>
        <begin position="13"/>
        <end position="69"/>
    </location>
</feature>
<dbReference type="AlphaFoldDB" id="A0A0R2KUL6"/>
<dbReference type="Pfam" id="PF20038">
    <property type="entry name" value="HTH_59"/>
    <property type="match status" value="1"/>
</dbReference>
<evidence type="ECO:0000259" key="1">
    <source>
        <dbReference type="Pfam" id="PF20038"/>
    </source>
</evidence>
<reference evidence="2 3" key="1">
    <citation type="journal article" date="2015" name="Genome Announc.">
        <title>Expanding the biotechnology potential of lactobacilli through comparative genomics of 213 strains and associated genera.</title>
        <authorList>
            <person name="Sun Z."/>
            <person name="Harris H.M."/>
            <person name="McCann A."/>
            <person name="Guo C."/>
            <person name="Argimon S."/>
            <person name="Zhang W."/>
            <person name="Yang X."/>
            <person name="Jeffery I.B."/>
            <person name="Cooney J.C."/>
            <person name="Kagawa T.F."/>
            <person name="Liu W."/>
            <person name="Song Y."/>
            <person name="Salvetti E."/>
            <person name="Wrobel A."/>
            <person name="Rasinkangas P."/>
            <person name="Parkhill J."/>
            <person name="Rea M.C."/>
            <person name="O'Sullivan O."/>
            <person name="Ritari J."/>
            <person name="Douillard F.P."/>
            <person name="Paul Ross R."/>
            <person name="Yang R."/>
            <person name="Briner A.E."/>
            <person name="Felis G.E."/>
            <person name="de Vos W.M."/>
            <person name="Barrangou R."/>
            <person name="Klaenhammer T.R."/>
            <person name="Caufield P.W."/>
            <person name="Cui Y."/>
            <person name="Zhang H."/>
            <person name="O'Toole P.W."/>
        </authorList>
    </citation>
    <scope>NUCLEOTIDE SEQUENCE [LARGE SCALE GENOMIC DNA]</scope>
    <source>
        <strain evidence="2 3">DSM 18001</strain>
    </source>
</reference>